<accession>A0A1M5DUD4</accession>
<feature type="region of interest" description="Disordered" evidence="6">
    <location>
        <begin position="78"/>
        <end position="110"/>
    </location>
</feature>
<dbReference type="OrthoDB" id="9769064at2"/>
<dbReference type="InterPro" id="IPR005849">
    <property type="entry name" value="GalP_Utransf_N"/>
</dbReference>
<dbReference type="InterPro" id="IPR036265">
    <property type="entry name" value="HIT-like_sf"/>
</dbReference>
<evidence type="ECO:0000256" key="1">
    <source>
        <dbReference type="ARBA" id="ARBA00022679"/>
    </source>
</evidence>
<feature type="compositionally biased region" description="Low complexity" evidence="6">
    <location>
        <begin position="335"/>
        <end position="353"/>
    </location>
</feature>
<dbReference type="PIRSF" id="PIRSF000808">
    <property type="entry name" value="GalT"/>
    <property type="match status" value="1"/>
</dbReference>
<keyword evidence="2 8" id="KW-0548">Nucleotidyltransferase</keyword>
<dbReference type="InterPro" id="IPR053177">
    <property type="entry name" value="ADP-glucose_phosphorylase"/>
</dbReference>
<reference evidence="8 9" key="1">
    <citation type="submission" date="2016-11" db="EMBL/GenBank/DDBJ databases">
        <authorList>
            <person name="Jaros S."/>
            <person name="Januszkiewicz K."/>
            <person name="Wedrychowicz H."/>
        </authorList>
    </citation>
    <scope>NUCLEOTIDE SEQUENCE [LARGE SCALE GENOMIC DNA]</scope>
    <source>
        <strain evidence="8 9">DSM 44523</strain>
    </source>
</reference>
<dbReference type="PANTHER" id="PTHR42763">
    <property type="entry name" value="ADP-GLUCOSE PHOSPHORYLASE"/>
    <property type="match status" value="1"/>
</dbReference>
<dbReference type="Gene3D" id="3.30.428.10">
    <property type="entry name" value="HIT-like"/>
    <property type="match status" value="2"/>
</dbReference>
<name>A0A1M5DUD4_STRHI</name>
<dbReference type="EMBL" id="FQVN01000004">
    <property type="protein sequence ID" value="SHF70535.1"/>
    <property type="molecule type" value="Genomic_DNA"/>
</dbReference>
<feature type="domain" description="Galactose-1-phosphate uridyl transferase N-terminal" evidence="7">
    <location>
        <begin position="35"/>
        <end position="183"/>
    </location>
</feature>
<keyword evidence="9" id="KW-1185">Reference proteome</keyword>
<organism evidence="8 9">
    <name type="scientific">Streptoalloteichus hindustanus</name>
    <dbReference type="NCBI Taxonomy" id="2017"/>
    <lineage>
        <taxon>Bacteria</taxon>
        <taxon>Bacillati</taxon>
        <taxon>Actinomycetota</taxon>
        <taxon>Actinomycetes</taxon>
        <taxon>Pseudonocardiales</taxon>
        <taxon>Pseudonocardiaceae</taxon>
        <taxon>Streptoalloteichus</taxon>
    </lineage>
</organism>
<evidence type="ECO:0000256" key="5">
    <source>
        <dbReference type="PIRSR" id="PIRSR000808-3"/>
    </source>
</evidence>
<dbReference type="GO" id="GO:0008108">
    <property type="term" value="F:UDP-glucose:hexose-1-phosphate uridylyltransferase activity"/>
    <property type="evidence" value="ECO:0007669"/>
    <property type="project" value="InterPro"/>
</dbReference>
<dbReference type="GO" id="GO:0008270">
    <property type="term" value="F:zinc ion binding"/>
    <property type="evidence" value="ECO:0007669"/>
    <property type="project" value="InterPro"/>
</dbReference>
<keyword evidence="3" id="KW-0119">Carbohydrate metabolism</keyword>
<gene>
    <name evidence="8" type="ORF">SAMN05444320_104608</name>
</gene>
<feature type="region of interest" description="Disordered" evidence="6">
    <location>
        <begin position="335"/>
        <end position="364"/>
    </location>
</feature>
<dbReference type="InterPro" id="IPR001937">
    <property type="entry name" value="GalP_UDPtransf1"/>
</dbReference>
<evidence type="ECO:0000256" key="6">
    <source>
        <dbReference type="SAM" id="MobiDB-lite"/>
    </source>
</evidence>
<dbReference type="GO" id="GO:0006012">
    <property type="term" value="P:galactose metabolic process"/>
    <property type="evidence" value="ECO:0007669"/>
    <property type="project" value="InterPro"/>
</dbReference>
<evidence type="ECO:0000256" key="4">
    <source>
        <dbReference type="PIRSR" id="PIRSR000808-1"/>
    </source>
</evidence>
<feature type="active site" description="Tele-UMP-histidine intermediate" evidence="4">
    <location>
        <position position="173"/>
    </location>
</feature>
<dbReference type="STRING" id="2017.SAMN05444320_104608"/>
<evidence type="ECO:0000256" key="2">
    <source>
        <dbReference type="ARBA" id="ARBA00022695"/>
    </source>
</evidence>
<feature type="binding site" evidence="5">
    <location>
        <position position="46"/>
    </location>
    <ligand>
        <name>Zn(2+)</name>
        <dbReference type="ChEBI" id="CHEBI:29105"/>
    </ligand>
</feature>
<dbReference type="PANTHER" id="PTHR42763:SF2">
    <property type="entry name" value="ADP-GLUCOSE PHOSPHORYLASE"/>
    <property type="match status" value="1"/>
</dbReference>
<evidence type="ECO:0000259" key="7">
    <source>
        <dbReference type="Pfam" id="PF01087"/>
    </source>
</evidence>
<evidence type="ECO:0000256" key="3">
    <source>
        <dbReference type="ARBA" id="ARBA00023277"/>
    </source>
</evidence>
<sequence length="364" mass="39353">MDPATTSGPASGAELRWDPARRDWVVVAADRTRRPHDAGGAGCPFCPGPTEDTPAEIWRLSDGQGWRVRVVPNRYPIAAPDATTTPPPPTTTPPPLLSSGHGGFRRRAGRGHHEVVIESPRHDWDLATAGDDEVLDVLLTWRERARALRARSAQVVLFRNHGAASGTSLSHPHSQVVSLPVLPAHTRRRIHAAREHHRRTGRPLGSDVLDRELADGRRILLETPDVVVLAPFAGTSNAELWLQPRTPRADVTTVPDSELADIAACLRQALAALRTAFDDPPYNLVVDTAPRGWEGADYLSWQIRIVPRLTTLAGFELATGVPVLTLSPEEAVTRLRAAAPPAPTPARTGPRDALAAPRPTGAPR</sequence>
<protein>
    <submittedName>
        <fullName evidence="8">UDPglucose--hexose-1-phosphate uridylyltransferase</fullName>
    </submittedName>
</protein>
<feature type="binding site" evidence="5">
    <location>
        <position position="43"/>
    </location>
    <ligand>
        <name>Zn(2+)</name>
        <dbReference type="ChEBI" id="CHEBI:29105"/>
    </ligand>
</feature>
<feature type="compositionally biased region" description="Pro residues" evidence="6">
    <location>
        <begin position="85"/>
        <end position="96"/>
    </location>
</feature>
<comment type="cofactor">
    <cofactor evidence="5">
        <name>Zn(2+)</name>
        <dbReference type="ChEBI" id="CHEBI:29105"/>
    </cofactor>
    <text evidence="5">Binds 1 zinc ion per subunit.</text>
</comment>
<feature type="binding site" evidence="5">
    <location>
        <position position="171"/>
    </location>
    <ligand>
        <name>Zn(2+)</name>
        <dbReference type="ChEBI" id="CHEBI:29105"/>
    </ligand>
</feature>
<proteinExistence type="predicted"/>
<evidence type="ECO:0000313" key="8">
    <source>
        <dbReference type="EMBL" id="SHF70535.1"/>
    </source>
</evidence>
<evidence type="ECO:0000313" key="9">
    <source>
        <dbReference type="Proteomes" id="UP000184501"/>
    </source>
</evidence>
<dbReference type="Pfam" id="PF01087">
    <property type="entry name" value="GalP_UDP_transf"/>
    <property type="match status" value="1"/>
</dbReference>
<keyword evidence="5" id="KW-0862">Zinc</keyword>
<dbReference type="SUPFAM" id="SSF54197">
    <property type="entry name" value="HIT-like"/>
    <property type="match status" value="2"/>
</dbReference>
<keyword evidence="1 8" id="KW-0808">Transferase</keyword>
<dbReference type="AlphaFoldDB" id="A0A1M5DUD4"/>
<keyword evidence="5" id="KW-0479">Metal-binding</keyword>
<dbReference type="RefSeq" id="WP_073483751.1">
    <property type="nucleotide sequence ID" value="NZ_FQVN01000004.1"/>
</dbReference>
<dbReference type="Proteomes" id="UP000184501">
    <property type="component" value="Unassembled WGS sequence"/>
</dbReference>
<feature type="binding site" evidence="5">
    <location>
        <position position="122"/>
    </location>
    <ligand>
        <name>Zn(2+)</name>
        <dbReference type="ChEBI" id="CHEBI:29105"/>
    </ligand>
</feature>